<gene>
    <name evidence="4" type="ORF">BH720_01805</name>
</gene>
<protein>
    <submittedName>
        <fullName evidence="4">Histone deacetylase</fullName>
    </submittedName>
</protein>
<dbReference type="InterPro" id="IPR023696">
    <property type="entry name" value="Ureohydrolase_dom_sf"/>
</dbReference>
<dbReference type="PRINTS" id="PR01270">
    <property type="entry name" value="HDASUPER"/>
</dbReference>
<evidence type="ECO:0000256" key="1">
    <source>
        <dbReference type="ARBA" id="ARBA00005947"/>
    </source>
</evidence>
<evidence type="ECO:0000259" key="3">
    <source>
        <dbReference type="Pfam" id="PF00850"/>
    </source>
</evidence>
<dbReference type="PANTHER" id="PTHR10625">
    <property type="entry name" value="HISTONE DEACETYLASE HDAC1-RELATED"/>
    <property type="match status" value="1"/>
</dbReference>
<name>A0A1E5QQM4_9CYAN</name>
<evidence type="ECO:0000256" key="2">
    <source>
        <dbReference type="ARBA" id="ARBA00022801"/>
    </source>
</evidence>
<comment type="similarity">
    <text evidence="1">Belongs to the histone deacetylase family.</text>
</comment>
<dbReference type="GO" id="GO:0004407">
    <property type="term" value="F:histone deacetylase activity"/>
    <property type="evidence" value="ECO:0007669"/>
    <property type="project" value="InterPro"/>
</dbReference>
<dbReference type="InterPro" id="IPR044150">
    <property type="entry name" value="HDAC_classIV"/>
</dbReference>
<dbReference type="InterPro" id="IPR037138">
    <property type="entry name" value="His_deacetylse_dom_sf"/>
</dbReference>
<dbReference type="Pfam" id="PF00850">
    <property type="entry name" value="Hist_deacetyl"/>
    <property type="match status" value="1"/>
</dbReference>
<reference evidence="4" key="1">
    <citation type="submission" date="2016-09" db="EMBL/GenBank/DDBJ databases">
        <title>Draft genome of thermotolerant cyanobacterium Desertifilum sp. strain IPPAS B-1220.</title>
        <authorList>
            <person name="Sinetova M.A."/>
            <person name="Bolakhan K."/>
            <person name="Zayadan B.K."/>
            <person name="Mironov K.S."/>
            <person name="Ustinova V."/>
            <person name="Kupriyanova E.V."/>
            <person name="Sidorov R.A."/>
            <person name="Skrypnik A.N."/>
            <person name="Gogoleva N.E."/>
            <person name="Gogolev Y.V."/>
            <person name="Los D.A."/>
        </authorList>
    </citation>
    <scope>NUCLEOTIDE SEQUENCE [LARGE SCALE GENOMIC DNA]</scope>
    <source>
        <strain evidence="4">IPPAS B-1220</strain>
    </source>
</reference>
<dbReference type="CDD" id="cd09993">
    <property type="entry name" value="HDAC_classIV"/>
    <property type="match status" value="1"/>
</dbReference>
<dbReference type="InterPro" id="IPR000286">
    <property type="entry name" value="HDACs"/>
</dbReference>
<keyword evidence="2" id="KW-0378">Hydrolase</keyword>
<dbReference type="PANTHER" id="PTHR10625:SF19">
    <property type="entry name" value="HISTONE DEACETYLASE 12"/>
    <property type="match status" value="1"/>
</dbReference>
<feature type="domain" description="Histone deacetylase" evidence="3">
    <location>
        <begin position="19"/>
        <end position="284"/>
    </location>
</feature>
<dbReference type="OrthoDB" id="9808367at2"/>
<dbReference type="EMBL" id="MJGC01000022">
    <property type="protein sequence ID" value="OEJ76950.1"/>
    <property type="molecule type" value="Genomic_DNA"/>
</dbReference>
<dbReference type="RefSeq" id="WP_069965437.1">
    <property type="nucleotide sequence ID" value="NZ_CM124774.1"/>
</dbReference>
<organism evidence="4">
    <name type="scientific">Desertifilum tharense IPPAS B-1220</name>
    <dbReference type="NCBI Taxonomy" id="1781255"/>
    <lineage>
        <taxon>Bacteria</taxon>
        <taxon>Bacillati</taxon>
        <taxon>Cyanobacteriota</taxon>
        <taxon>Cyanophyceae</taxon>
        <taxon>Desertifilales</taxon>
        <taxon>Desertifilaceae</taxon>
        <taxon>Desertifilum</taxon>
    </lineage>
</organism>
<dbReference type="Gene3D" id="3.40.800.20">
    <property type="entry name" value="Histone deacetylase domain"/>
    <property type="match status" value="1"/>
</dbReference>
<comment type="caution">
    <text evidence="4">The sequence shown here is derived from an EMBL/GenBank/DDBJ whole genome shotgun (WGS) entry which is preliminary data.</text>
</comment>
<dbReference type="SUPFAM" id="SSF52768">
    <property type="entry name" value="Arginase/deacetylase"/>
    <property type="match status" value="1"/>
</dbReference>
<proteinExistence type="inferred from homology"/>
<dbReference type="GO" id="GO:0040029">
    <property type="term" value="P:epigenetic regulation of gene expression"/>
    <property type="evidence" value="ECO:0007669"/>
    <property type="project" value="TreeGrafter"/>
</dbReference>
<dbReference type="InterPro" id="IPR023801">
    <property type="entry name" value="His_deacetylse_dom"/>
</dbReference>
<evidence type="ECO:0000313" key="4">
    <source>
        <dbReference type="EMBL" id="OEJ76950.1"/>
    </source>
</evidence>
<dbReference type="AlphaFoldDB" id="A0A1E5QQM4"/>
<dbReference type="GO" id="GO:0016787">
    <property type="term" value="F:hydrolase activity"/>
    <property type="evidence" value="ECO:0007669"/>
    <property type="project" value="UniProtKB-KW"/>
</dbReference>
<accession>A0A1E5QQM4</accession>
<dbReference type="STRING" id="1781255.BH720_01805"/>
<sequence>MDLPIIYHPDYVAPLPEGHRFPMAKFRMLYEMLLAEGVVQPEQVYTPELPPRAWLERVHTPEYIEAYCTGTLDPKAQRRIGLPWSPALVNRTCIAVGGTILAAKLALQQGLACNTAGGTHHAFPSYGSGFCIFNDLAIASRVLQSLGWVKTILIVDLDVHQGDGTAWIFQNDPSTFTFSMHCEVNFPGTKQASDLDVPLPVGMDDDAYLQTLARYLPDLLAQVKPDLVLYDAGVDTHVGDALGKLALTDSGLFRREMQVLSTCVAAGYPVACAIGGGYAKDLNALVYRHSILHRAASQVYRHYHL</sequence>